<dbReference type="Pfam" id="PF02518">
    <property type="entry name" value="HATPase_c"/>
    <property type="match status" value="1"/>
</dbReference>
<comment type="caution">
    <text evidence="9">The sequence shown here is derived from an EMBL/GenBank/DDBJ whole genome shotgun (WGS) entry which is preliminary data.</text>
</comment>
<protein>
    <recommendedName>
        <fullName evidence="2">histidine kinase</fullName>
        <ecNumber evidence="2">2.7.13.3</ecNumber>
    </recommendedName>
</protein>
<evidence type="ECO:0000313" key="10">
    <source>
        <dbReference type="Proteomes" id="UP000253410"/>
    </source>
</evidence>
<evidence type="ECO:0000256" key="2">
    <source>
        <dbReference type="ARBA" id="ARBA00012438"/>
    </source>
</evidence>
<dbReference type="SUPFAM" id="SSF55874">
    <property type="entry name" value="ATPase domain of HSP90 chaperone/DNA topoisomerase II/histidine kinase"/>
    <property type="match status" value="1"/>
</dbReference>
<dbReference type="SMART" id="SM00388">
    <property type="entry name" value="HisKA"/>
    <property type="match status" value="1"/>
</dbReference>
<dbReference type="CDD" id="cd00075">
    <property type="entry name" value="HATPase"/>
    <property type="match status" value="1"/>
</dbReference>
<dbReference type="InterPro" id="IPR050736">
    <property type="entry name" value="Sensor_HK_Regulatory"/>
</dbReference>
<dbReference type="GO" id="GO:0000155">
    <property type="term" value="F:phosphorelay sensor kinase activity"/>
    <property type="evidence" value="ECO:0007669"/>
    <property type="project" value="InterPro"/>
</dbReference>
<feature type="transmembrane region" description="Helical" evidence="7">
    <location>
        <begin position="57"/>
        <end position="77"/>
    </location>
</feature>
<dbReference type="InterPro" id="IPR003594">
    <property type="entry name" value="HATPase_dom"/>
</dbReference>
<keyword evidence="3" id="KW-0597">Phosphoprotein</keyword>
<dbReference type="FunFam" id="3.30.565.10:FF:000006">
    <property type="entry name" value="Sensor histidine kinase WalK"/>
    <property type="match status" value="1"/>
</dbReference>
<dbReference type="SUPFAM" id="SSF47384">
    <property type="entry name" value="Homodimeric domain of signal transducing histidine kinase"/>
    <property type="match status" value="1"/>
</dbReference>
<proteinExistence type="predicted"/>
<evidence type="ECO:0000256" key="4">
    <source>
        <dbReference type="ARBA" id="ARBA00022679"/>
    </source>
</evidence>
<keyword evidence="10" id="KW-1185">Reference proteome</keyword>
<dbReference type="InterPro" id="IPR005467">
    <property type="entry name" value="His_kinase_dom"/>
</dbReference>
<evidence type="ECO:0000256" key="1">
    <source>
        <dbReference type="ARBA" id="ARBA00000085"/>
    </source>
</evidence>
<dbReference type="PROSITE" id="PS50109">
    <property type="entry name" value="HIS_KIN"/>
    <property type="match status" value="1"/>
</dbReference>
<comment type="catalytic activity">
    <reaction evidence="1">
        <text>ATP + protein L-histidine = ADP + protein N-phospho-L-histidine.</text>
        <dbReference type="EC" id="2.7.13.3"/>
    </reaction>
</comment>
<evidence type="ECO:0000256" key="6">
    <source>
        <dbReference type="ARBA" id="ARBA00023012"/>
    </source>
</evidence>
<organism evidence="9 10">
    <name type="scientific">Chitinophaga flava</name>
    <dbReference type="NCBI Taxonomy" id="2259036"/>
    <lineage>
        <taxon>Bacteria</taxon>
        <taxon>Pseudomonadati</taxon>
        <taxon>Bacteroidota</taxon>
        <taxon>Chitinophagia</taxon>
        <taxon>Chitinophagales</taxon>
        <taxon>Chitinophagaceae</taxon>
        <taxon>Chitinophaga</taxon>
    </lineage>
</organism>
<dbReference type="InterPro" id="IPR036890">
    <property type="entry name" value="HATPase_C_sf"/>
</dbReference>
<dbReference type="PANTHER" id="PTHR43711">
    <property type="entry name" value="TWO-COMPONENT HISTIDINE KINASE"/>
    <property type="match status" value="1"/>
</dbReference>
<keyword evidence="5 9" id="KW-0418">Kinase</keyword>
<feature type="transmembrane region" description="Helical" evidence="7">
    <location>
        <begin position="32"/>
        <end position="51"/>
    </location>
</feature>
<sequence>MARKKFKVISHYYTNYSLWSMFKAKNLSPQKLAGFTALVLSAIIALGSYLVDGNWKIVLGAFLLTFLVSYYLYLYTLQNFIYRKIKLIYKFIYQTKASKREEFFHKNILPLKTIEEVSEDVEKWASQKKEELENLRRNEAFRKEFLLNLSHELKTPIFAVQGYIHTLLDGALEDPAVNKLFLKNATKNIDRLCRLIDDLDEISKLESGEMTINSETFVIQDLLKDVFDTLSLKANTKGIKFSIKKGCEAPVPVLADKEKIRQVLINLVDNSIKYGKPDGHTVASIYNMDDKRVLVEISDDGIGMAEEHLPRVFERFYRTDRARSRDIGGTGLGLAIVKHIVEAHDQSITVRSKPEIGSTFGFTMEAGKESML</sequence>
<dbReference type="PANTHER" id="PTHR43711:SF1">
    <property type="entry name" value="HISTIDINE KINASE 1"/>
    <property type="match status" value="1"/>
</dbReference>
<keyword evidence="7" id="KW-1133">Transmembrane helix</keyword>
<dbReference type="InterPro" id="IPR003661">
    <property type="entry name" value="HisK_dim/P_dom"/>
</dbReference>
<dbReference type="InterPro" id="IPR004358">
    <property type="entry name" value="Sig_transdc_His_kin-like_C"/>
</dbReference>
<dbReference type="InterPro" id="IPR036097">
    <property type="entry name" value="HisK_dim/P_sf"/>
</dbReference>
<reference evidence="9 10" key="1">
    <citation type="submission" date="2018-05" db="EMBL/GenBank/DDBJ databases">
        <title>Chitinophaga sp. K3CV102501T nov., isolated from isolated from a monsoon evergreen broad-leaved forest soil.</title>
        <authorList>
            <person name="Lv Y."/>
        </authorList>
    </citation>
    <scope>NUCLEOTIDE SEQUENCE [LARGE SCALE GENOMIC DNA]</scope>
    <source>
        <strain evidence="9 10">GDMCC 1.1325</strain>
    </source>
</reference>
<dbReference type="Gene3D" id="3.30.565.10">
    <property type="entry name" value="Histidine kinase-like ATPase, C-terminal domain"/>
    <property type="match status" value="1"/>
</dbReference>
<evidence type="ECO:0000313" key="9">
    <source>
        <dbReference type="EMBL" id="RBL93934.1"/>
    </source>
</evidence>
<keyword evidence="7" id="KW-0812">Transmembrane</keyword>
<keyword evidence="4" id="KW-0808">Transferase</keyword>
<feature type="domain" description="Histidine kinase" evidence="8">
    <location>
        <begin position="148"/>
        <end position="368"/>
    </location>
</feature>
<evidence type="ECO:0000256" key="7">
    <source>
        <dbReference type="SAM" id="Phobius"/>
    </source>
</evidence>
<dbReference type="SMART" id="SM00387">
    <property type="entry name" value="HATPase_c"/>
    <property type="match status" value="1"/>
</dbReference>
<keyword evidence="7" id="KW-0472">Membrane</keyword>
<dbReference type="PRINTS" id="PR00344">
    <property type="entry name" value="BCTRLSENSOR"/>
</dbReference>
<dbReference type="CDD" id="cd00082">
    <property type="entry name" value="HisKA"/>
    <property type="match status" value="1"/>
</dbReference>
<dbReference type="OrthoDB" id="9804645at2"/>
<evidence type="ECO:0000256" key="3">
    <source>
        <dbReference type="ARBA" id="ARBA00022553"/>
    </source>
</evidence>
<dbReference type="Proteomes" id="UP000253410">
    <property type="component" value="Unassembled WGS sequence"/>
</dbReference>
<dbReference type="Pfam" id="PF00512">
    <property type="entry name" value="HisKA"/>
    <property type="match status" value="1"/>
</dbReference>
<evidence type="ECO:0000259" key="8">
    <source>
        <dbReference type="PROSITE" id="PS50109"/>
    </source>
</evidence>
<dbReference type="Gene3D" id="1.10.287.130">
    <property type="match status" value="1"/>
</dbReference>
<keyword evidence="6" id="KW-0902">Two-component regulatory system</keyword>
<dbReference type="AlphaFoldDB" id="A0A365Y7H4"/>
<dbReference type="EMBL" id="QFFJ01000001">
    <property type="protein sequence ID" value="RBL93934.1"/>
    <property type="molecule type" value="Genomic_DNA"/>
</dbReference>
<evidence type="ECO:0000256" key="5">
    <source>
        <dbReference type="ARBA" id="ARBA00022777"/>
    </source>
</evidence>
<dbReference type="EC" id="2.7.13.3" evidence="2"/>
<name>A0A365Y7H4_9BACT</name>
<gene>
    <name evidence="9" type="ORF">DF182_15725</name>
</gene>
<accession>A0A365Y7H4</accession>